<dbReference type="STRING" id="326475.AWB66_00135"/>
<feature type="transmembrane region" description="Helical" evidence="1">
    <location>
        <begin position="12"/>
        <end position="29"/>
    </location>
</feature>
<evidence type="ECO:0000313" key="2">
    <source>
        <dbReference type="EMBL" id="SAL09842.1"/>
    </source>
</evidence>
<name>A0A158EQI1_9BURK</name>
<feature type="transmembrane region" description="Helical" evidence="1">
    <location>
        <begin position="134"/>
        <end position="155"/>
    </location>
</feature>
<organism evidence="2 3">
    <name type="scientific">Caballeronia telluris</name>
    <dbReference type="NCBI Taxonomy" id="326475"/>
    <lineage>
        <taxon>Bacteria</taxon>
        <taxon>Pseudomonadati</taxon>
        <taxon>Pseudomonadota</taxon>
        <taxon>Betaproteobacteria</taxon>
        <taxon>Burkholderiales</taxon>
        <taxon>Burkholderiaceae</taxon>
        <taxon>Caballeronia</taxon>
    </lineage>
</organism>
<keyword evidence="1" id="KW-1133">Transmembrane helix</keyword>
<keyword evidence="3" id="KW-1185">Reference proteome</keyword>
<dbReference type="RefSeq" id="WP_087628338.1">
    <property type="nucleotide sequence ID" value="NZ_FCNZ02000001.1"/>
</dbReference>
<gene>
    <name evidence="2" type="ORF">AWB66_00135</name>
</gene>
<feature type="transmembrane region" description="Helical" evidence="1">
    <location>
        <begin position="96"/>
        <end position="114"/>
    </location>
</feature>
<dbReference type="AlphaFoldDB" id="A0A158EQI1"/>
<keyword evidence="1" id="KW-0472">Membrane</keyword>
<evidence type="ECO:0000313" key="3">
    <source>
        <dbReference type="Proteomes" id="UP000054717"/>
    </source>
</evidence>
<dbReference type="EMBL" id="FCNZ02000001">
    <property type="protein sequence ID" value="SAL09842.1"/>
    <property type="molecule type" value="Genomic_DNA"/>
</dbReference>
<reference evidence="2" key="1">
    <citation type="submission" date="2016-01" db="EMBL/GenBank/DDBJ databases">
        <authorList>
            <person name="Peeters Charlotte."/>
        </authorList>
    </citation>
    <scope>NUCLEOTIDE SEQUENCE</scope>
    <source>
        <strain evidence="2">LMG 22936</strain>
    </source>
</reference>
<sequence>MTVADFVPSWRTLVLMAWVILLGFFFANVEIQIEGSAGWAANLPTWRIEKHWMLDLFWGGRPMTGYHAWVFPLIALFFHLPPIFNFHWSWRIEARIIACTMLFWLTEDFLWFVLNPAFGLARFKPAFIPWHIHWFGFAPIDYWTMSAAAIVLFFVSRDRVHAYRTPSHGCE</sequence>
<dbReference type="Proteomes" id="UP000054717">
    <property type="component" value="Unassembled WGS sequence"/>
</dbReference>
<comment type="caution">
    <text evidence="2">The sequence shown here is derived from an EMBL/GenBank/DDBJ whole genome shotgun (WGS) entry which is preliminary data.</text>
</comment>
<accession>A0A158EQI1</accession>
<evidence type="ECO:0000256" key="1">
    <source>
        <dbReference type="SAM" id="Phobius"/>
    </source>
</evidence>
<feature type="transmembrane region" description="Helical" evidence="1">
    <location>
        <begin position="66"/>
        <end position="84"/>
    </location>
</feature>
<protein>
    <submittedName>
        <fullName evidence="2">Uncharacterized protein</fullName>
    </submittedName>
</protein>
<keyword evidence="1" id="KW-0812">Transmembrane</keyword>
<proteinExistence type="predicted"/>